<feature type="non-terminal residue" evidence="1">
    <location>
        <position position="1"/>
    </location>
</feature>
<keyword evidence="2" id="KW-1185">Reference proteome</keyword>
<organism evidence="1 2">
    <name type="scientific">Dentiscutata erythropus</name>
    <dbReference type="NCBI Taxonomy" id="1348616"/>
    <lineage>
        <taxon>Eukaryota</taxon>
        <taxon>Fungi</taxon>
        <taxon>Fungi incertae sedis</taxon>
        <taxon>Mucoromycota</taxon>
        <taxon>Glomeromycotina</taxon>
        <taxon>Glomeromycetes</taxon>
        <taxon>Diversisporales</taxon>
        <taxon>Gigasporaceae</taxon>
        <taxon>Dentiscutata</taxon>
    </lineage>
</organism>
<proteinExistence type="predicted"/>
<dbReference type="EMBL" id="CAJVPY010067064">
    <property type="protein sequence ID" value="CAG8825790.1"/>
    <property type="molecule type" value="Genomic_DNA"/>
</dbReference>
<feature type="non-terminal residue" evidence="1">
    <location>
        <position position="57"/>
    </location>
</feature>
<sequence>QTFSSQKDLVNNTIVPTVMSTLDLEMFPVSEAIVYYMIHRYHKHKCEEHLFKQQPIT</sequence>
<evidence type="ECO:0000313" key="2">
    <source>
        <dbReference type="Proteomes" id="UP000789405"/>
    </source>
</evidence>
<protein>
    <submittedName>
        <fullName evidence="1">23265_t:CDS:1</fullName>
    </submittedName>
</protein>
<dbReference type="Proteomes" id="UP000789405">
    <property type="component" value="Unassembled WGS sequence"/>
</dbReference>
<gene>
    <name evidence="1" type="ORF">DERYTH_LOCUS27969</name>
</gene>
<evidence type="ECO:0000313" key="1">
    <source>
        <dbReference type="EMBL" id="CAG8825790.1"/>
    </source>
</evidence>
<name>A0A9N9KHL4_9GLOM</name>
<comment type="caution">
    <text evidence="1">The sequence shown here is derived from an EMBL/GenBank/DDBJ whole genome shotgun (WGS) entry which is preliminary data.</text>
</comment>
<accession>A0A9N9KHL4</accession>
<dbReference type="AlphaFoldDB" id="A0A9N9KHL4"/>
<reference evidence="1" key="1">
    <citation type="submission" date="2021-06" db="EMBL/GenBank/DDBJ databases">
        <authorList>
            <person name="Kallberg Y."/>
            <person name="Tangrot J."/>
            <person name="Rosling A."/>
        </authorList>
    </citation>
    <scope>NUCLEOTIDE SEQUENCE</scope>
    <source>
        <strain evidence="1">MA453B</strain>
    </source>
</reference>
<dbReference type="OrthoDB" id="2422163at2759"/>